<dbReference type="InterPro" id="IPR014719">
    <property type="entry name" value="Ribosomal_bL12_C/ClpS-like"/>
</dbReference>
<reference evidence="3 4" key="1">
    <citation type="submission" date="2017-04" db="EMBL/GenBank/DDBJ databases">
        <authorList>
            <person name="Afonso C.L."/>
            <person name="Miller P.J."/>
            <person name="Scott M.A."/>
            <person name="Spackman E."/>
            <person name="Goraichik I."/>
            <person name="Dimitrov K.M."/>
            <person name="Suarez D.L."/>
            <person name="Swayne D.E."/>
        </authorList>
    </citation>
    <scope>NUCLEOTIDE SEQUENCE [LARGE SCALE GENOMIC DNA]</scope>
    <source>
        <strain evidence="3 4">DSM 3385</strain>
    </source>
</reference>
<keyword evidence="4" id="KW-1185">Reference proteome</keyword>
<protein>
    <recommendedName>
        <fullName evidence="1">ATP-dependent Clp protease adapter protein ClpS</fullName>
    </recommendedName>
</protein>
<dbReference type="GO" id="GO:0006508">
    <property type="term" value="P:proteolysis"/>
    <property type="evidence" value="ECO:0007669"/>
    <property type="project" value="UniProtKB-UniRule"/>
</dbReference>
<comment type="subunit">
    <text evidence="1">Binds to the N-terminal domain of the chaperone ClpA.</text>
</comment>
<dbReference type="FunFam" id="3.30.1390.10:FF:000002">
    <property type="entry name" value="ATP-dependent Clp protease adapter protein ClpS"/>
    <property type="match status" value="1"/>
</dbReference>
<organism evidence="3 4">
    <name type="scientific">Desulfocicer vacuolatum DSM 3385</name>
    <dbReference type="NCBI Taxonomy" id="1121400"/>
    <lineage>
        <taxon>Bacteria</taxon>
        <taxon>Pseudomonadati</taxon>
        <taxon>Thermodesulfobacteriota</taxon>
        <taxon>Desulfobacteria</taxon>
        <taxon>Desulfobacterales</taxon>
        <taxon>Desulfobacteraceae</taxon>
        <taxon>Desulfocicer</taxon>
    </lineage>
</organism>
<evidence type="ECO:0000313" key="4">
    <source>
        <dbReference type="Proteomes" id="UP000192418"/>
    </source>
</evidence>
<accession>A0A1W2CQR2</accession>
<gene>
    <name evidence="1" type="primary">clpS</name>
    <name evidence="3" type="ORF">SAMN02746065_11337</name>
</gene>
<dbReference type="HAMAP" id="MF_00302">
    <property type="entry name" value="ClpS"/>
    <property type="match status" value="1"/>
</dbReference>
<evidence type="ECO:0000256" key="1">
    <source>
        <dbReference type="HAMAP-Rule" id="MF_00302"/>
    </source>
</evidence>
<comment type="similarity">
    <text evidence="1">Belongs to the ClpS family.</text>
</comment>
<dbReference type="Proteomes" id="UP000192418">
    <property type="component" value="Unassembled WGS sequence"/>
</dbReference>
<proteinExistence type="inferred from homology"/>
<dbReference type="GO" id="GO:0030163">
    <property type="term" value="P:protein catabolic process"/>
    <property type="evidence" value="ECO:0007669"/>
    <property type="project" value="InterPro"/>
</dbReference>
<sequence length="125" mass="14190">MILATVAAGRNIKNAVEPDIHMSTIEPDIREETTSHTSQREKDPPMYKVFLHNDDYTTMEFVVEILVTVFGKSLEKATRIMLNIHEKGIGLCGIYTREVAETKVNTVHNLAREQGFPLKSTMEKE</sequence>
<dbReference type="AlphaFoldDB" id="A0A1W2CQR2"/>
<dbReference type="PANTHER" id="PTHR33473:SF19">
    <property type="entry name" value="ATP-DEPENDENT CLP PROTEASE ADAPTER PROTEIN CLPS"/>
    <property type="match status" value="1"/>
</dbReference>
<comment type="function">
    <text evidence="1">Involved in the modulation of the specificity of the ClpAP-mediated ATP-dependent protein degradation.</text>
</comment>
<dbReference type="PANTHER" id="PTHR33473">
    <property type="entry name" value="ATP-DEPENDENT CLP PROTEASE ADAPTER PROTEIN CLPS1, CHLOROPLASTIC"/>
    <property type="match status" value="1"/>
</dbReference>
<dbReference type="STRING" id="1121400.SAMN02746065_11337"/>
<keyword evidence="3" id="KW-0645">Protease</keyword>
<name>A0A1W2CQR2_9BACT</name>
<dbReference type="EMBL" id="FWXY01000013">
    <property type="protein sequence ID" value="SMC87316.1"/>
    <property type="molecule type" value="Genomic_DNA"/>
</dbReference>
<evidence type="ECO:0000259" key="2">
    <source>
        <dbReference type="Pfam" id="PF02617"/>
    </source>
</evidence>
<keyword evidence="3" id="KW-0378">Hydrolase</keyword>
<dbReference type="SUPFAM" id="SSF54736">
    <property type="entry name" value="ClpS-like"/>
    <property type="match status" value="1"/>
</dbReference>
<dbReference type="InterPro" id="IPR022935">
    <property type="entry name" value="ClpS"/>
</dbReference>
<dbReference type="Pfam" id="PF02617">
    <property type="entry name" value="ClpS"/>
    <property type="match status" value="1"/>
</dbReference>
<evidence type="ECO:0000313" key="3">
    <source>
        <dbReference type="EMBL" id="SMC87316.1"/>
    </source>
</evidence>
<dbReference type="InterPro" id="IPR003769">
    <property type="entry name" value="ClpS_core"/>
</dbReference>
<dbReference type="NCBIfam" id="NF000672">
    <property type="entry name" value="PRK00033.1-5"/>
    <property type="match status" value="1"/>
</dbReference>
<dbReference type="Gene3D" id="3.30.1390.10">
    <property type="match status" value="1"/>
</dbReference>
<dbReference type="GO" id="GO:0008233">
    <property type="term" value="F:peptidase activity"/>
    <property type="evidence" value="ECO:0007669"/>
    <property type="project" value="UniProtKB-KW"/>
</dbReference>
<feature type="domain" description="Adaptor protein ClpS core" evidence="2">
    <location>
        <begin position="42"/>
        <end position="121"/>
    </location>
</feature>